<reference evidence="3" key="1">
    <citation type="submission" date="2020-04" db="EMBL/GenBank/DDBJ databases">
        <authorList>
            <person name="Alioto T."/>
            <person name="Alioto T."/>
            <person name="Gomez Garrido J."/>
        </authorList>
    </citation>
    <scope>NUCLEOTIDE SEQUENCE</scope>
    <source>
        <strain evidence="3">A484AB</strain>
    </source>
</reference>
<name>A0A6S7K3D5_PARCT</name>
<accession>A0A6S7K3D5</accession>
<feature type="region of interest" description="Disordered" evidence="2">
    <location>
        <begin position="166"/>
        <end position="193"/>
    </location>
</feature>
<feature type="non-terminal residue" evidence="3">
    <location>
        <position position="977"/>
    </location>
</feature>
<feature type="compositionally biased region" description="Basic and acidic residues" evidence="2">
    <location>
        <begin position="1"/>
        <end position="17"/>
    </location>
</feature>
<dbReference type="PANTHER" id="PTHR47331:SF1">
    <property type="entry name" value="GAG-LIKE PROTEIN"/>
    <property type="match status" value="1"/>
</dbReference>
<feature type="compositionally biased region" description="Basic and acidic residues" evidence="2">
    <location>
        <begin position="708"/>
        <end position="717"/>
    </location>
</feature>
<dbReference type="EMBL" id="CACRXK020025992">
    <property type="protein sequence ID" value="CAB4039875.1"/>
    <property type="molecule type" value="Genomic_DNA"/>
</dbReference>
<feature type="compositionally biased region" description="Basic and acidic residues" evidence="2">
    <location>
        <begin position="674"/>
        <end position="685"/>
    </location>
</feature>
<gene>
    <name evidence="3" type="ORF">PACLA_8A062880</name>
</gene>
<dbReference type="AlphaFoldDB" id="A0A6S7K3D5"/>
<sequence length="977" mass="110795">MDEIGAKQFDELRDRRSQQAGSDDGLRRTSRTRKVPREYAEYLNEIHSKGLKHELLKLSQIIEVSTESLKTYDYSNIETTEIEKTLDTIHSKWVKYLKVHEDYSQLINNTRDLERLSIQRQSLERKINECNQLAIGQLNKSIRSLQRDSKFENGLHLKDDDKLSVSVQSSVSMSRSSKSRRSGGSSVSSRVKTAARSAELARLKLEQAERRAKAKEKQMQEQIERELQDLRDQAEYSQLEAELLAADQADERYSDCGSMRSLSKVVAGNRVNMKVEVKNSTPQDRAFYKTDHPSTRPELVKSPPESVVDSKQGIASLSEKCNDTEPSSPEFKPSVDKTKPDLTTTLLEMNQQLVSAMKQGTETTTVMKAMLQRQGIPKPQPMKFRGDPAQFPVFKKRVEVWLNEREFDEREKITRLLSFVEGDARDAIEHCELKSNSFSQAMKILESQYGHPSSVVKASLKRVTVGPRIERGDNNSLAKLRNNLRSCLEVLKDNENYKHEINASSNVERVVDRLPMHMQIEWVKKLPKIRDETKLNPTLQHVLELVERQLRIMNDPQYGHILTTKRKPIDPKNRLPKPSPKPPLQNQISTLTTNLENSGFCPCCKGKHSLTNCDSFVKKTSEERWEIVKNLKLCHLCLASGHMKAQCISTTICKCKATYKHHPLLHRRISPPKDNSKFQSNDRESSNTTQRQPEKDKEKPETAGSESPKSKFGKDSQQDSMASYTTMTQGKENHVLLHVVPVKVLTKDGNSVTTYGLLDNASRGTIVDAKLAEKLNVKGTKQSIAVTTVLGTQECEFESVSLLLQAAEAADSDPILEVSEGLVKELDMNERILPNEIDCQGYEHLADITMPEVELKRISIIIGEDVKGAHIVREVRVSETSECELYATRTALGWTVAGSVNTTNAGQKELSVNFLDTTNQMLNRQVEKFWEIETSGLRENDLRKAASVEDRRAENILQRSTKLVDGHYETELLWKDA</sequence>
<feature type="compositionally biased region" description="Low complexity" evidence="2">
    <location>
        <begin position="166"/>
        <end position="191"/>
    </location>
</feature>
<feature type="region of interest" description="Disordered" evidence="2">
    <location>
        <begin position="565"/>
        <end position="585"/>
    </location>
</feature>
<dbReference type="InterPro" id="IPR005312">
    <property type="entry name" value="DUF1759"/>
</dbReference>
<feature type="region of interest" description="Disordered" evidence="2">
    <location>
        <begin position="285"/>
        <end position="308"/>
    </location>
</feature>
<proteinExistence type="predicted"/>
<dbReference type="PANTHER" id="PTHR47331">
    <property type="entry name" value="PHD-TYPE DOMAIN-CONTAINING PROTEIN"/>
    <property type="match status" value="1"/>
</dbReference>
<organism evidence="3 4">
    <name type="scientific">Paramuricea clavata</name>
    <name type="common">Red gorgonian</name>
    <name type="synonym">Violescent sea-whip</name>
    <dbReference type="NCBI Taxonomy" id="317549"/>
    <lineage>
        <taxon>Eukaryota</taxon>
        <taxon>Metazoa</taxon>
        <taxon>Cnidaria</taxon>
        <taxon>Anthozoa</taxon>
        <taxon>Octocorallia</taxon>
        <taxon>Malacalcyonacea</taxon>
        <taxon>Plexauridae</taxon>
        <taxon>Paramuricea</taxon>
    </lineage>
</organism>
<feature type="compositionally biased region" description="Basic and acidic residues" evidence="2">
    <location>
        <begin position="692"/>
        <end position="701"/>
    </location>
</feature>
<keyword evidence="4" id="KW-1185">Reference proteome</keyword>
<dbReference type="Proteomes" id="UP001152795">
    <property type="component" value="Unassembled WGS sequence"/>
</dbReference>
<evidence type="ECO:0000256" key="2">
    <source>
        <dbReference type="SAM" id="MobiDB-lite"/>
    </source>
</evidence>
<evidence type="ECO:0000256" key="1">
    <source>
        <dbReference type="SAM" id="Coils"/>
    </source>
</evidence>
<feature type="compositionally biased region" description="Basic and acidic residues" evidence="2">
    <location>
        <begin position="286"/>
        <end position="299"/>
    </location>
</feature>
<protein>
    <submittedName>
        <fullName evidence="3">Uncharacterized protein</fullName>
    </submittedName>
</protein>
<feature type="region of interest" description="Disordered" evidence="2">
    <location>
        <begin position="666"/>
        <end position="723"/>
    </location>
</feature>
<comment type="caution">
    <text evidence="3">The sequence shown here is derived from an EMBL/GenBank/DDBJ whole genome shotgun (WGS) entry which is preliminary data.</text>
</comment>
<feature type="coiled-coil region" evidence="1">
    <location>
        <begin position="106"/>
        <end position="133"/>
    </location>
</feature>
<evidence type="ECO:0000313" key="3">
    <source>
        <dbReference type="EMBL" id="CAB4039875.1"/>
    </source>
</evidence>
<feature type="region of interest" description="Disordered" evidence="2">
    <location>
        <begin position="1"/>
        <end position="31"/>
    </location>
</feature>
<keyword evidence="1" id="KW-0175">Coiled coil</keyword>
<evidence type="ECO:0000313" key="4">
    <source>
        <dbReference type="Proteomes" id="UP001152795"/>
    </source>
</evidence>
<dbReference type="Pfam" id="PF03564">
    <property type="entry name" value="DUF1759"/>
    <property type="match status" value="1"/>
</dbReference>